<dbReference type="EMBL" id="BMIQ01000003">
    <property type="protein sequence ID" value="GGE04840.1"/>
    <property type="molecule type" value="Genomic_DNA"/>
</dbReference>
<name>A0A916ZME5_9HYPH</name>
<comment type="caution">
    <text evidence="1">The sequence shown here is derived from an EMBL/GenBank/DDBJ whole genome shotgun (WGS) entry which is preliminary data.</text>
</comment>
<dbReference type="Pfam" id="PF01019">
    <property type="entry name" value="G_glu_transpept"/>
    <property type="match status" value="1"/>
</dbReference>
<dbReference type="PRINTS" id="PR01210">
    <property type="entry name" value="GGTRANSPTASE"/>
</dbReference>
<dbReference type="PANTHER" id="PTHR43881">
    <property type="entry name" value="GAMMA-GLUTAMYLTRANSPEPTIDASE (AFU_ORTHOLOGUE AFUA_4G13580)"/>
    <property type="match status" value="1"/>
</dbReference>
<organism evidence="1 2">
    <name type="scientific">Aureimonas endophytica</name>
    <dbReference type="NCBI Taxonomy" id="2027858"/>
    <lineage>
        <taxon>Bacteria</taxon>
        <taxon>Pseudomonadati</taxon>
        <taxon>Pseudomonadota</taxon>
        <taxon>Alphaproteobacteria</taxon>
        <taxon>Hyphomicrobiales</taxon>
        <taxon>Aurantimonadaceae</taxon>
        <taxon>Aureimonas</taxon>
    </lineage>
</organism>
<dbReference type="PANTHER" id="PTHR43881:SF5">
    <property type="entry name" value="GAMMA-GLUTAMYLTRANSPEPTIDASE"/>
    <property type="match status" value="1"/>
</dbReference>
<dbReference type="Proteomes" id="UP000644699">
    <property type="component" value="Unassembled WGS sequence"/>
</dbReference>
<dbReference type="InterPro" id="IPR043137">
    <property type="entry name" value="GGT_ssub_C"/>
</dbReference>
<proteinExistence type="predicted"/>
<dbReference type="InterPro" id="IPR052896">
    <property type="entry name" value="GGT-like_enzyme"/>
</dbReference>
<reference evidence="1" key="2">
    <citation type="submission" date="2020-09" db="EMBL/GenBank/DDBJ databases">
        <authorList>
            <person name="Sun Q."/>
            <person name="Zhou Y."/>
        </authorList>
    </citation>
    <scope>NUCLEOTIDE SEQUENCE</scope>
    <source>
        <strain evidence="1">CGMCC 1.15367</strain>
    </source>
</reference>
<dbReference type="SUPFAM" id="SSF56235">
    <property type="entry name" value="N-terminal nucleophile aminohydrolases (Ntn hydrolases)"/>
    <property type="match status" value="1"/>
</dbReference>
<reference evidence="1" key="1">
    <citation type="journal article" date="2014" name="Int. J. Syst. Evol. Microbiol.">
        <title>Complete genome sequence of Corynebacterium casei LMG S-19264T (=DSM 44701T), isolated from a smear-ripened cheese.</title>
        <authorList>
            <consortium name="US DOE Joint Genome Institute (JGI-PGF)"/>
            <person name="Walter F."/>
            <person name="Albersmeier A."/>
            <person name="Kalinowski J."/>
            <person name="Ruckert C."/>
        </authorList>
    </citation>
    <scope>NUCLEOTIDE SEQUENCE</scope>
    <source>
        <strain evidence="1">CGMCC 1.15367</strain>
    </source>
</reference>
<gene>
    <name evidence="1" type="ORF">GCM10011390_24810</name>
</gene>
<dbReference type="Gene3D" id="3.60.20.40">
    <property type="match status" value="1"/>
</dbReference>
<keyword evidence="2" id="KW-1185">Reference proteome</keyword>
<dbReference type="Gene3D" id="1.10.246.130">
    <property type="match status" value="1"/>
</dbReference>
<evidence type="ECO:0000313" key="2">
    <source>
        <dbReference type="Proteomes" id="UP000644699"/>
    </source>
</evidence>
<dbReference type="InterPro" id="IPR029055">
    <property type="entry name" value="Ntn_hydrolases_N"/>
</dbReference>
<dbReference type="InterPro" id="IPR043138">
    <property type="entry name" value="GGT_lsub"/>
</dbReference>
<evidence type="ECO:0000313" key="1">
    <source>
        <dbReference type="EMBL" id="GGE04840.1"/>
    </source>
</evidence>
<sequence>MSTPDPVHPLTTDHPPARFRAMVTTPHRLASEAGLRVLERGGNAIEAAVAASAALSVVYPHFCGLGGDAIWMIADRKGFATCLLGIGQAARHLPEVDPIPVRGPLSALTSAALVESWDLALAHSQRLWNGREGLRHLLDDAVHLAGDGFPMSQSQRFWLDFRATERCDWQEFDRHFLGSPGALFRQPELAASLRAIAAQGPREFYEGALGRRIAEGLARAGSPLDAADLAATKARAEAPLAMPYRGLTLLAPPPPTQGVTTLAIMGILERLSLSGLDHQGADFLHLCVEAVKRAFLDRGMVADPDFASVPLERMLDPARLAAQAAGIDPRAALPWPHRFRTGDTAFIGAVDAEGRSVALLQSLYYDWGSGVVAGDTGILWQNRGAAFDRSPAGPNRLQPGKRPFYTLNPGIALSDGRPALVYGTQGADGQPQTLAVLLARLIDAGLDPQAALAAPRFLLGRTFSDARDALKLEAPAGEACFAELARRRHEVSALPALSPLAGQAGVIAIDADGRMKGAHDPRSDGCALGLAVN</sequence>
<dbReference type="AlphaFoldDB" id="A0A916ZME5"/>
<protein>
    <submittedName>
        <fullName evidence="1">Gamma-glutamyltransferase</fullName>
    </submittedName>
</protein>
<accession>A0A916ZME5</accession>